<proteinExistence type="predicted"/>
<dbReference type="InterPro" id="IPR037185">
    <property type="entry name" value="EmrE-like"/>
</dbReference>
<evidence type="ECO:0000313" key="9">
    <source>
        <dbReference type="Proteomes" id="UP000177979"/>
    </source>
</evidence>
<gene>
    <name evidence="8" type="ORF">A2703_02695</name>
</gene>
<feature type="transmembrane region" description="Helical" evidence="6">
    <location>
        <begin position="74"/>
        <end position="94"/>
    </location>
</feature>
<evidence type="ECO:0000259" key="7">
    <source>
        <dbReference type="Pfam" id="PF00892"/>
    </source>
</evidence>
<feature type="transmembrane region" description="Helical" evidence="6">
    <location>
        <begin position="106"/>
        <end position="124"/>
    </location>
</feature>
<evidence type="ECO:0000256" key="2">
    <source>
        <dbReference type="ARBA" id="ARBA00022475"/>
    </source>
</evidence>
<keyword evidence="4 6" id="KW-1133">Transmembrane helix</keyword>
<feature type="transmembrane region" description="Helical" evidence="6">
    <location>
        <begin position="12"/>
        <end position="31"/>
    </location>
</feature>
<evidence type="ECO:0000256" key="6">
    <source>
        <dbReference type="SAM" id="Phobius"/>
    </source>
</evidence>
<dbReference type="PANTHER" id="PTHR32322">
    <property type="entry name" value="INNER MEMBRANE TRANSPORTER"/>
    <property type="match status" value="1"/>
</dbReference>
<dbReference type="AlphaFoldDB" id="A0A1F5EXZ1"/>
<evidence type="ECO:0000256" key="3">
    <source>
        <dbReference type="ARBA" id="ARBA00022692"/>
    </source>
</evidence>
<dbReference type="Pfam" id="PF00892">
    <property type="entry name" value="EamA"/>
    <property type="match status" value="2"/>
</dbReference>
<evidence type="ECO:0000256" key="1">
    <source>
        <dbReference type="ARBA" id="ARBA00004651"/>
    </source>
</evidence>
<dbReference type="STRING" id="1817722.A2703_02695"/>
<feature type="transmembrane region" description="Helical" evidence="6">
    <location>
        <begin position="194"/>
        <end position="215"/>
    </location>
</feature>
<feature type="transmembrane region" description="Helical" evidence="6">
    <location>
        <begin position="43"/>
        <end position="62"/>
    </location>
</feature>
<reference evidence="8 9" key="1">
    <citation type="journal article" date="2016" name="Nat. Commun.">
        <title>Thousands of microbial genomes shed light on interconnected biogeochemical processes in an aquifer system.</title>
        <authorList>
            <person name="Anantharaman K."/>
            <person name="Brown C.T."/>
            <person name="Hug L.A."/>
            <person name="Sharon I."/>
            <person name="Castelle C.J."/>
            <person name="Probst A.J."/>
            <person name="Thomas B.C."/>
            <person name="Singh A."/>
            <person name="Wilkins M.J."/>
            <person name="Karaoz U."/>
            <person name="Brodie E.L."/>
            <person name="Williams K.H."/>
            <person name="Hubbard S.S."/>
            <person name="Banfield J.F."/>
        </authorList>
    </citation>
    <scope>NUCLEOTIDE SEQUENCE [LARGE SCALE GENOMIC DNA]</scope>
</reference>
<organism evidence="8 9">
    <name type="scientific">Candidatus Collierbacteria bacterium RIFCSPHIGHO2_01_FULL_50_25</name>
    <dbReference type="NCBI Taxonomy" id="1817722"/>
    <lineage>
        <taxon>Bacteria</taxon>
        <taxon>Candidatus Collieribacteriota</taxon>
    </lineage>
</organism>
<dbReference type="PANTHER" id="PTHR32322:SF18">
    <property type="entry name" value="S-ADENOSYLMETHIONINE_S-ADENOSYLHOMOCYSTEINE TRANSPORTER"/>
    <property type="match status" value="1"/>
</dbReference>
<keyword evidence="2" id="KW-1003">Cell membrane</keyword>
<accession>A0A1F5EXZ1</accession>
<comment type="subcellular location">
    <subcellularLocation>
        <location evidence="1">Cell membrane</location>
        <topology evidence="1">Multi-pass membrane protein</topology>
    </subcellularLocation>
</comment>
<feature type="transmembrane region" description="Helical" evidence="6">
    <location>
        <begin position="136"/>
        <end position="152"/>
    </location>
</feature>
<dbReference type="SUPFAM" id="SSF103481">
    <property type="entry name" value="Multidrug resistance efflux transporter EmrE"/>
    <property type="match status" value="2"/>
</dbReference>
<feature type="domain" description="EamA" evidence="7">
    <location>
        <begin position="12"/>
        <end position="147"/>
    </location>
</feature>
<dbReference type="EMBL" id="MFAG01000009">
    <property type="protein sequence ID" value="OGD72249.1"/>
    <property type="molecule type" value="Genomic_DNA"/>
</dbReference>
<evidence type="ECO:0000256" key="4">
    <source>
        <dbReference type="ARBA" id="ARBA00022989"/>
    </source>
</evidence>
<sequence length="309" mass="33939">MSKHHLSNNRSKAYALLLINTILWGLSPPIIKVALNFVTTNQFLLGRYLLASLIFLPLYFIFQNKGIKKLRQGNWPLLIFLALLGTPLTLIPLYEGLRLTSSIEASILTATGPLLVILGGRIFLKEKISRNEEVGLIIAIFGTLLLAFEPIFNNGSGIKFSLIGNLLILGSNLIWTAFLLLVKKLKTDASQISLVSYLVSIPVFALLVFFTPVSVVARTNIAAPLALMGIVYMAIFGSVIAFWAYTKGQEYIKAGEAAIFTYLQPLITFPLAYFWLGETLSGSSLLACLLIATGVYFSEYHGKSKSAII</sequence>
<feature type="transmembrane region" description="Helical" evidence="6">
    <location>
        <begin position="221"/>
        <end position="245"/>
    </location>
</feature>
<dbReference type="InterPro" id="IPR050638">
    <property type="entry name" value="AA-Vitamin_Transporters"/>
</dbReference>
<feature type="transmembrane region" description="Helical" evidence="6">
    <location>
        <begin position="282"/>
        <end position="298"/>
    </location>
</feature>
<evidence type="ECO:0000256" key="5">
    <source>
        <dbReference type="ARBA" id="ARBA00023136"/>
    </source>
</evidence>
<comment type="caution">
    <text evidence="8">The sequence shown here is derived from an EMBL/GenBank/DDBJ whole genome shotgun (WGS) entry which is preliminary data.</text>
</comment>
<dbReference type="InterPro" id="IPR000620">
    <property type="entry name" value="EamA_dom"/>
</dbReference>
<feature type="transmembrane region" description="Helical" evidence="6">
    <location>
        <begin position="158"/>
        <end position="182"/>
    </location>
</feature>
<dbReference type="Proteomes" id="UP000177979">
    <property type="component" value="Unassembled WGS sequence"/>
</dbReference>
<name>A0A1F5EXZ1_9BACT</name>
<dbReference type="GO" id="GO:0005886">
    <property type="term" value="C:plasma membrane"/>
    <property type="evidence" value="ECO:0007669"/>
    <property type="project" value="UniProtKB-SubCell"/>
</dbReference>
<protein>
    <recommendedName>
        <fullName evidence="7">EamA domain-containing protein</fullName>
    </recommendedName>
</protein>
<evidence type="ECO:0000313" key="8">
    <source>
        <dbReference type="EMBL" id="OGD72249.1"/>
    </source>
</evidence>
<feature type="transmembrane region" description="Helical" evidence="6">
    <location>
        <begin position="257"/>
        <end position="276"/>
    </location>
</feature>
<feature type="domain" description="EamA" evidence="7">
    <location>
        <begin position="163"/>
        <end position="297"/>
    </location>
</feature>
<keyword evidence="3 6" id="KW-0812">Transmembrane</keyword>
<keyword evidence="5 6" id="KW-0472">Membrane</keyword>